<keyword evidence="2" id="KW-0812">Transmembrane</keyword>
<sequence length="480" mass="50301">MAGPGNGEPLTSDERAELQRLRAEVAELKAAQPPAAAAPAAAPRSGHPALRWTATGLLLVLVAVLGIGSVAARYARSQVLDTDRYVQTVAPLASDPALQAALTDQITEQIMTRVDVEKMTADALSALTEVAPRVPPAVVGLAPVIAGQAQSFVHNATSKLVTSDQFQTMWVEANRKAHEELVSVATGENTGSVQVNEKGQVSISLAAIIETVKAELVDRGFAFVDKLPDVNATFVIFQSADLVKAQRAVNWLDKASAVLPWLTLLVALLAIWAAPRGGRRRAVSLTGAALAIGMGVLAIGISIGRAVYLGAVPPDVLPSDAASALFDTLVQPLRTTLRAVFVLGLLVGIVGYVSGSSASATAIRRGYTRGMDRLRTAPTDREPRTVERIAATYRLPLRVVIIGVAIATLVFWRYPSGTVVIVTILIAVLALLAVELLARPALARPAAEAPESGPVGVPTESVPAAPEPAAPPQERDRPGR</sequence>
<evidence type="ECO:0000313" key="4">
    <source>
        <dbReference type="Proteomes" id="UP001501183"/>
    </source>
</evidence>
<feature type="transmembrane region" description="Helical" evidence="2">
    <location>
        <begin position="287"/>
        <end position="308"/>
    </location>
</feature>
<feature type="transmembrane region" description="Helical" evidence="2">
    <location>
        <begin position="395"/>
        <end position="412"/>
    </location>
</feature>
<feature type="transmembrane region" description="Helical" evidence="2">
    <location>
        <begin position="418"/>
        <end position="438"/>
    </location>
</feature>
<gene>
    <name evidence="3" type="ORF">GCM10023094_42910</name>
</gene>
<name>A0ABP8PFB3_9NOCA</name>
<evidence type="ECO:0000256" key="2">
    <source>
        <dbReference type="SAM" id="Phobius"/>
    </source>
</evidence>
<reference evidence="4" key="1">
    <citation type="journal article" date="2019" name="Int. J. Syst. Evol. Microbiol.">
        <title>The Global Catalogue of Microorganisms (GCM) 10K type strain sequencing project: providing services to taxonomists for standard genome sequencing and annotation.</title>
        <authorList>
            <consortium name="The Broad Institute Genomics Platform"/>
            <consortium name="The Broad Institute Genome Sequencing Center for Infectious Disease"/>
            <person name="Wu L."/>
            <person name="Ma J."/>
        </authorList>
    </citation>
    <scope>NUCLEOTIDE SEQUENCE [LARGE SCALE GENOMIC DNA]</scope>
    <source>
        <strain evidence="4">JCM 32206</strain>
    </source>
</reference>
<evidence type="ECO:0000313" key="3">
    <source>
        <dbReference type="EMBL" id="GAA4486466.1"/>
    </source>
</evidence>
<keyword evidence="2" id="KW-1133">Transmembrane helix</keyword>
<feature type="transmembrane region" description="Helical" evidence="2">
    <location>
        <begin position="339"/>
        <end position="363"/>
    </location>
</feature>
<organism evidence="3 4">
    <name type="scientific">Rhodococcus olei</name>
    <dbReference type="NCBI Taxonomy" id="2161675"/>
    <lineage>
        <taxon>Bacteria</taxon>
        <taxon>Bacillati</taxon>
        <taxon>Actinomycetota</taxon>
        <taxon>Actinomycetes</taxon>
        <taxon>Mycobacteriales</taxon>
        <taxon>Nocardiaceae</taxon>
        <taxon>Rhodococcus</taxon>
    </lineage>
</organism>
<evidence type="ECO:0000256" key="1">
    <source>
        <dbReference type="SAM" id="MobiDB-lite"/>
    </source>
</evidence>
<dbReference type="EMBL" id="BAABFB010000066">
    <property type="protein sequence ID" value="GAA4486466.1"/>
    <property type="molecule type" value="Genomic_DNA"/>
</dbReference>
<proteinExistence type="predicted"/>
<comment type="caution">
    <text evidence="3">The sequence shown here is derived from an EMBL/GenBank/DDBJ whole genome shotgun (WGS) entry which is preliminary data.</text>
</comment>
<protein>
    <recommendedName>
        <fullName evidence="5">Integral membrane protein</fullName>
    </recommendedName>
</protein>
<evidence type="ECO:0008006" key="5">
    <source>
        <dbReference type="Google" id="ProtNLM"/>
    </source>
</evidence>
<feature type="region of interest" description="Disordered" evidence="1">
    <location>
        <begin position="445"/>
        <end position="480"/>
    </location>
</feature>
<dbReference type="Proteomes" id="UP001501183">
    <property type="component" value="Unassembled WGS sequence"/>
</dbReference>
<feature type="transmembrane region" description="Helical" evidence="2">
    <location>
        <begin position="258"/>
        <end position="275"/>
    </location>
</feature>
<accession>A0ABP8PFB3</accession>
<dbReference type="RefSeq" id="WP_345349968.1">
    <property type="nucleotide sequence ID" value="NZ_BAABFB010000066.1"/>
</dbReference>
<keyword evidence="4" id="KW-1185">Reference proteome</keyword>
<keyword evidence="2" id="KW-0472">Membrane</keyword>